<feature type="signal peptide" evidence="2">
    <location>
        <begin position="1"/>
        <end position="21"/>
    </location>
</feature>
<feature type="region of interest" description="Disordered" evidence="1">
    <location>
        <begin position="70"/>
        <end position="129"/>
    </location>
</feature>
<dbReference type="AlphaFoldDB" id="F4RLE2"/>
<evidence type="ECO:0000313" key="4">
    <source>
        <dbReference type="Proteomes" id="UP000001072"/>
    </source>
</evidence>
<feature type="compositionally biased region" description="Basic and acidic residues" evidence="1">
    <location>
        <begin position="27"/>
        <end position="37"/>
    </location>
</feature>
<dbReference type="EMBL" id="GL883106">
    <property type="protein sequence ID" value="EGG06754.1"/>
    <property type="molecule type" value="Genomic_DNA"/>
</dbReference>
<evidence type="ECO:0000256" key="2">
    <source>
        <dbReference type="SAM" id="SignalP"/>
    </source>
</evidence>
<dbReference type="GeneID" id="18929987"/>
<keyword evidence="2" id="KW-0732">Signal</keyword>
<feature type="compositionally biased region" description="Basic and acidic residues" evidence="1">
    <location>
        <begin position="70"/>
        <end position="83"/>
    </location>
</feature>
<dbReference type="VEuPathDB" id="FungiDB:MELLADRAFT_62915"/>
<dbReference type="InParanoid" id="F4RLE2"/>
<protein>
    <recommendedName>
        <fullName evidence="5">Secreted protein</fullName>
    </recommendedName>
</protein>
<gene>
    <name evidence="3" type="ORF">MELLADRAFT_62915</name>
</gene>
<reference evidence="4" key="1">
    <citation type="journal article" date="2011" name="Proc. Natl. Acad. Sci. U.S.A.">
        <title>Obligate biotrophy features unraveled by the genomic analysis of rust fungi.</title>
        <authorList>
            <person name="Duplessis S."/>
            <person name="Cuomo C.A."/>
            <person name="Lin Y.-C."/>
            <person name="Aerts A."/>
            <person name="Tisserant E."/>
            <person name="Veneault-Fourrey C."/>
            <person name="Joly D.L."/>
            <person name="Hacquard S."/>
            <person name="Amselem J."/>
            <person name="Cantarel B.L."/>
            <person name="Chiu R."/>
            <person name="Coutinho P.M."/>
            <person name="Feau N."/>
            <person name="Field M."/>
            <person name="Frey P."/>
            <person name="Gelhaye E."/>
            <person name="Goldberg J."/>
            <person name="Grabherr M.G."/>
            <person name="Kodira C.D."/>
            <person name="Kohler A."/>
            <person name="Kuees U."/>
            <person name="Lindquist E.A."/>
            <person name="Lucas S.M."/>
            <person name="Mago R."/>
            <person name="Mauceli E."/>
            <person name="Morin E."/>
            <person name="Murat C."/>
            <person name="Pangilinan J.L."/>
            <person name="Park R."/>
            <person name="Pearson M."/>
            <person name="Quesneville H."/>
            <person name="Rouhier N."/>
            <person name="Sakthikumar S."/>
            <person name="Salamov A.A."/>
            <person name="Schmutz J."/>
            <person name="Selles B."/>
            <person name="Shapiro H."/>
            <person name="Tanguay P."/>
            <person name="Tuskan G.A."/>
            <person name="Henrissat B."/>
            <person name="Van de Peer Y."/>
            <person name="Rouze P."/>
            <person name="Ellis J.G."/>
            <person name="Dodds P.N."/>
            <person name="Schein J.E."/>
            <person name="Zhong S."/>
            <person name="Hamelin R.C."/>
            <person name="Grigoriev I.V."/>
            <person name="Szabo L.J."/>
            <person name="Martin F."/>
        </authorList>
    </citation>
    <scope>NUCLEOTIDE SEQUENCE [LARGE SCALE GENOMIC DNA]</scope>
    <source>
        <strain evidence="4">98AG31 / pathotype 3-4-7</strain>
    </source>
</reference>
<evidence type="ECO:0008006" key="5">
    <source>
        <dbReference type="Google" id="ProtNLM"/>
    </source>
</evidence>
<keyword evidence="4" id="KW-1185">Reference proteome</keyword>
<proteinExistence type="predicted"/>
<dbReference type="HOGENOM" id="CLU_1428305_0_0_1"/>
<dbReference type="RefSeq" id="XP_007409714.1">
    <property type="nucleotide sequence ID" value="XM_007409652.1"/>
</dbReference>
<dbReference type="Proteomes" id="UP000001072">
    <property type="component" value="Unassembled WGS sequence"/>
</dbReference>
<accession>F4RLE2</accession>
<dbReference type="OrthoDB" id="10522178at2759"/>
<feature type="chain" id="PRO_5003317743" description="Secreted protein" evidence="2">
    <location>
        <begin position="22"/>
        <end position="190"/>
    </location>
</feature>
<feature type="region of interest" description="Disordered" evidence="1">
    <location>
        <begin position="25"/>
        <end position="45"/>
    </location>
</feature>
<name>F4RLE2_MELLP</name>
<sequence length="190" mass="20580">MQLSILLISSLLIILSSFSLSTSLSRAPEDHNTKESLSDQAPQLSDDAITIATEKPRKEAAHLPYQLAKEEPANANSGEEKKQAPSFRVGGPPNGTAIPFATGSGNVTHQDQHNTSSTSDTSGDDSLENLGGVVESASHIRDHFLLLVSSIHSQNAQNFQFDNPHIYRDLMGVEHQNSLIEPLNHQTTMT</sequence>
<evidence type="ECO:0000313" key="3">
    <source>
        <dbReference type="EMBL" id="EGG06754.1"/>
    </source>
</evidence>
<organism evidence="4">
    <name type="scientific">Melampsora larici-populina (strain 98AG31 / pathotype 3-4-7)</name>
    <name type="common">Poplar leaf rust fungus</name>
    <dbReference type="NCBI Taxonomy" id="747676"/>
    <lineage>
        <taxon>Eukaryota</taxon>
        <taxon>Fungi</taxon>
        <taxon>Dikarya</taxon>
        <taxon>Basidiomycota</taxon>
        <taxon>Pucciniomycotina</taxon>
        <taxon>Pucciniomycetes</taxon>
        <taxon>Pucciniales</taxon>
        <taxon>Melampsoraceae</taxon>
        <taxon>Melampsora</taxon>
    </lineage>
</organism>
<evidence type="ECO:0000256" key="1">
    <source>
        <dbReference type="SAM" id="MobiDB-lite"/>
    </source>
</evidence>
<dbReference type="KEGG" id="mlr:MELLADRAFT_62915"/>